<accession>A0A251U788</accession>
<evidence type="ECO:0000313" key="8">
    <source>
        <dbReference type="Proteomes" id="UP000215914"/>
    </source>
</evidence>
<keyword evidence="2" id="KW-1003">Cell membrane</keyword>
<dbReference type="PANTHER" id="PTHR30509">
    <property type="entry name" value="P-HYDROXYBENZOIC ACID EFFLUX PUMP SUBUNIT-RELATED"/>
    <property type="match status" value="1"/>
</dbReference>
<feature type="transmembrane region" description="Helical" evidence="6">
    <location>
        <begin position="106"/>
        <end position="123"/>
    </location>
</feature>
<dbReference type="InParanoid" id="A0A251U788"/>
<evidence type="ECO:0000256" key="1">
    <source>
        <dbReference type="ARBA" id="ARBA00004651"/>
    </source>
</evidence>
<feature type="transmembrane region" description="Helical" evidence="6">
    <location>
        <begin position="130"/>
        <end position="148"/>
    </location>
</feature>
<gene>
    <name evidence="7" type="ORF">HannXRQ_Chr08g0231731</name>
</gene>
<evidence type="ECO:0000256" key="4">
    <source>
        <dbReference type="ARBA" id="ARBA00022989"/>
    </source>
</evidence>
<evidence type="ECO:0000256" key="3">
    <source>
        <dbReference type="ARBA" id="ARBA00022692"/>
    </source>
</evidence>
<dbReference type="Proteomes" id="UP000215914">
    <property type="component" value="Chromosome 8"/>
</dbReference>
<dbReference type="AlphaFoldDB" id="A0A251U788"/>
<dbReference type="GO" id="GO:0005886">
    <property type="term" value="C:plasma membrane"/>
    <property type="evidence" value="ECO:0007669"/>
    <property type="project" value="UniProtKB-SubCell"/>
</dbReference>
<evidence type="ECO:0000256" key="5">
    <source>
        <dbReference type="ARBA" id="ARBA00023136"/>
    </source>
</evidence>
<evidence type="ECO:0000256" key="2">
    <source>
        <dbReference type="ARBA" id="ARBA00022475"/>
    </source>
</evidence>
<keyword evidence="4 6" id="KW-1133">Transmembrane helix</keyword>
<feature type="transmembrane region" description="Helical" evidence="6">
    <location>
        <begin position="83"/>
        <end position="100"/>
    </location>
</feature>
<dbReference type="OMA" id="IVECTHI"/>
<sequence length="245" mass="26025">MKNYPKMGVKVVAPPHAGAIWRERLGSAFRTAIACTIIGCTALYGPDNVRNQIQYPSVAYVTAILIVSDATLGTTLRGSWNAFCATVLVVPSTLLCFWVVGPSKFTEAGATVAVALSAFVVAIPECLPILTKRIAFAQLVIIYVGAVVRGGDAGPVSHPVHIAACTALGASGSVLALILPYPRLAVTEVKKQFQTYTENASDRSNLYLKAFLSQDKSTADDLIAQAEPLAKSGTKLIRHINRIQA</sequence>
<keyword evidence="5 6" id="KW-0472">Membrane</keyword>
<evidence type="ECO:0000313" key="7">
    <source>
        <dbReference type="EMBL" id="OTG19227.1"/>
    </source>
</evidence>
<name>A0A251U788_HELAN</name>
<dbReference type="STRING" id="4232.A0A251U788"/>
<dbReference type="PANTHER" id="PTHR30509:SF34">
    <property type="entry name" value="F3L24.34 PROTEIN"/>
    <property type="match status" value="1"/>
</dbReference>
<reference evidence="8" key="1">
    <citation type="journal article" date="2017" name="Nature">
        <title>The sunflower genome provides insights into oil metabolism, flowering and Asterid evolution.</title>
        <authorList>
            <person name="Badouin H."/>
            <person name="Gouzy J."/>
            <person name="Grassa C.J."/>
            <person name="Murat F."/>
            <person name="Staton S.E."/>
            <person name="Cottret L."/>
            <person name="Lelandais-Briere C."/>
            <person name="Owens G.L."/>
            <person name="Carrere S."/>
            <person name="Mayjonade B."/>
            <person name="Legrand L."/>
            <person name="Gill N."/>
            <person name="Kane N.C."/>
            <person name="Bowers J.E."/>
            <person name="Hubner S."/>
            <person name="Bellec A."/>
            <person name="Berard A."/>
            <person name="Berges H."/>
            <person name="Blanchet N."/>
            <person name="Boniface M.C."/>
            <person name="Brunel D."/>
            <person name="Catrice O."/>
            <person name="Chaidir N."/>
            <person name="Claudel C."/>
            <person name="Donnadieu C."/>
            <person name="Faraut T."/>
            <person name="Fievet G."/>
            <person name="Helmstetter N."/>
            <person name="King M."/>
            <person name="Knapp S.J."/>
            <person name="Lai Z."/>
            <person name="Le Paslier M.C."/>
            <person name="Lippi Y."/>
            <person name="Lorenzon L."/>
            <person name="Mandel J.R."/>
            <person name="Marage G."/>
            <person name="Marchand G."/>
            <person name="Marquand E."/>
            <person name="Bret-Mestries E."/>
            <person name="Morien E."/>
            <person name="Nambeesan S."/>
            <person name="Nguyen T."/>
            <person name="Pegot-Espagnet P."/>
            <person name="Pouilly N."/>
            <person name="Raftis F."/>
            <person name="Sallet E."/>
            <person name="Schiex T."/>
            <person name="Thomas J."/>
            <person name="Vandecasteele C."/>
            <person name="Vares D."/>
            <person name="Vear F."/>
            <person name="Vautrin S."/>
            <person name="Crespi M."/>
            <person name="Mangin B."/>
            <person name="Burke J.M."/>
            <person name="Salse J."/>
            <person name="Munos S."/>
            <person name="Vincourt P."/>
            <person name="Rieseberg L.H."/>
            <person name="Langlade N.B."/>
        </authorList>
    </citation>
    <scope>NUCLEOTIDE SEQUENCE [LARGE SCALE GENOMIC DNA]</scope>
    <source>
        <strain evidence="8">cv. SF193</strain>
    </source>
</reference>
<feature type="transmembrane region" description="Helical" evidence="6">
    <location>
        <begin position="160"/>
        <end position="181"/>
    </location>
</feature>
<keyword evidence="3 6" id="KW-0812">Transmembrane</keyword>
<comment type="subcellular location">
    <subcellularLocation>
        <location evidence="1">Cell membrane</location>
        <topology evidence="1">Multi-pass membrane protein</topology>
    </subcellularLocation>
</comment>
<protein>
    <submittedName>
        <fullName evidence="7">Uncharacterized protein</fullName>
    </submittedName>
</protein>
<keyword evidence="8" id="KW-1185">Reference proteome</keyword>
<evidence type="ECO:0000256" key="6">
    <source>
        <dbReference type="SAM" id="Phobius"/>
    </source>
</evidence>
<proteinExistence type="predicted"/>
<organism evidence="7 8">
    <name type="scientific">Helianthus annuus</name>
    <name type="common">Common sunflower</name>
    <dbReference type="NCBI Taxonomy" id="4232"/>
    <lineage>
        <taxon>Eukaryota</taxon>
        <taxon>Viridiplantae</taxon>
        <taxon>Streptophyta</taxon>
        <taxon>Embryophyta</taxon>
        <taxon>Tracheophyta</taxon>
        <taxon>Spermatophyta</taxon>
        <taxon>Magnoliopsida</taxon>
        <taxon>eudicotyledons</taxon>
        <taxon>Gunneridae</taxon>
        <taxon>Pentapetalae</taxon>
        <taxon>asterids</taxon>
        <taxon>campanulids</taxon>
        <taxon>Asterales</taxon>
        <taxon>Asteraceae</taxon>
        <taxon>Asteroideae</taxon>
        <taxon>Heliantheae alliance</taxon>
        <taxon>Heliantheae</taxon>
        <taxon>Helianthus</taxon>
    </lineage>
</organism>
<dbReference type="EMBL" id="CM007897">
    <property type="protein sequence ID" value="OTG19227.1"/>
    <property type="molecule type" value="Genomic_DNA"/>
</dbReference>